<gene>
    <name evidence="1" type="ORF">Pc12g05430</name>
    <name evidence="1" type="ORF">PCH_Pc12g05430</name>
</gene>
<dbReference type="AlphaFoldDB" id="B6GZ71"/>
<reference evidence="1 2" key="1">
    <citation type="journal article" date="2008" name="Nat. Biotechnol.">
        <title>Genome sequencing and analysis of the filamentous fungus Penicillium chrysogenum.</title>
        <authorList>
            <person name="van den Berg M.A."/>
            <person name="Albang R."/>
            <person name="Albermann K."/>
            <person name="Badger J.H."/>
            <person name="Daran J.-M."/>
            <person name="Driessen A.J.M."/>
            <person name="Garcia-Estrada C."/>
            <person name="Fedorova N.D."/>
            <person name="Harris D.M."/>
            <person name="Heijne W.H.M."/>
            <person name="Joardar V.S."/>
            <person name="Kiel J.A.K.W."/>
            <person name="Kovalchuk A."/>
            <person name="Martin J.F."/>
            <person name="Nierman W.C."/>
            <person name="Nijland J.G."/>
            <person name="Pronk J.T."/>
            <person name="Roubos J.A."/>
            <person name="van der Klei I.J."/>
            <person name="van Peij N.N.M.E."/>
            <person name="Veenhuis M."/>
            <person name="von Doehren H."/>
            <person name="Wagner C."/>
            <person name="Wortman J.R."/>
            <person name="Bovenberg R.A.L."/>
        </authorList>
    </citation>
    <scope>NUCLEOTIDE SEQUENCE [LARGE SCALE GENOMIC DNA]</scope>
    <source>
        <strain evidence="2">ATCC 28089 / DSM 1075 / NRRL 1951 / Wisconsin 54-1255</strain>
    </source>
</reference>
<protein>
    <submittedName>
        <fullName evidence="1">Uncharacterized protein</fullName>
    </submittedName>
</protein>
<name>B6GZ71_PENRW</name>
<dbReference type="EMBL" id="AM920427">
    <property type="protein sequence ID" value="CAP80170.1"/>
    <property type="molecule type" value="Genomic_DNA"/>
</dbReference>
<dbReference type="VEuPathDB" id="FungiDB:PCH_Pc12g05430"/>
<accession>B6GZ71</accession>
<dbReference type="Proteomes" id="UP000000724">
    <property type="component" value="Contig Pc00c12"/>
</dbReference>
<sequence>MLVPTINTPSIGVLRTEYWKVHDIPHALESWQENQMSHTAPSVIPQFDVPRAFVPSAAAIVAWLKCDPAFRGTCRSNEGHTYSGLDLAFAHGQSTIPHLPMFRAHDSGPRLPDKLCTEPVPCNDSYRCRLRNAPCKKLTDEIDANDYMRISEERY</sequence>
<organism evidence="1 2">
    <name type="scientific">Penicillium rubens (strain ATCC 28089 / DSM 1075 / NRRL 1951 / Wisconsin 54-1255)</name>
    <name type="common">Penicillium chrysogenum</name>
    <dbReference type="NCBI Taxonomy" id="500485"/>
    <lineage>
        <taxon>Eukaryota</taxon>
        <taxon>Fungi</taxon>
        <taxon>Dikarya</taxon>
        <taxon>Ascomycota</taxon>
        <taxon>Pezizomycotina</taxon>
        <taxon>Eurotiomycetes</taxon>
        <taxon>Eurotiomycetidae</taxon>
        <taxon>Eurotiales</taxon>
        <taxon>Aspergillaceae</taxon>
        <taxon>Penicillium</taxon>
        <taxon>Penicillium chrysogenum species complex</taxon>
    </lineage>
</organism>
<evidence type="ECO:0000313" key="2">
    <source>
        <dbReference type="Proteomes" id="UP000000724"/>
    </source>
</evidence>
<dbReference type="HOGENOM" id="CLU_1696105_0_0_1"/>
<keyword evidence="2" id="KW-1185">Reference proteome</keyword>
<proteinExistence type="predicted"/>
<evidence type="ECO:0000313" key="1">
    <source>
        <dbReference type="EMBL" id="CAP80170.1"/>
    </source>
</evidence>